<evidence type="ECO:0000256" key="6">
    <source>
        <dbReference type="HAMAP-Rule" id="MF_00267"/>
    </source>
</evidence>
<sequence>MSEGSVIFKGSLNGLTIIMKEEEDYDSILKQIEDKIASSGRFFKGAILSVKYRGKKLTEEQERKLFELLRDKSGAKIKSLEEDTEEPVKPEPVQQQPRFRSKIRMSNFYFKGLEEGITKFHRGTVRSGQLVSFDGNLVIIGDVNPGGEVCATGHVIVMGSLRGMVHAGANGNREALVVALNLQPTQLRIADVITRPPDEKETVGQFFPELAYVKDGMVYIERYLPAR</sequence>
<proteinExistence type="inferred from homology"/>
<evidence type="ECO:0000313" key="10">
    <source>
        <dbReference type="Proteomes" id="UP000223596"/>
    </source>
</evidence>
<evidence type="ECO:0000256" key="4">
    <source>
        <dbReference type="ARBA" id="ARBA00023306"/>
    </source>
</evidence>
<dbReference type="Proteomes" id="UP000223596">
    <property type="component" value="Unassembled WGS sequence"/>
</dbReference>
<dbReference type="Pfam" id="PF03775">
    <property type="entry name" value="MinC_C"/>
    <property type="match status" value="1"/>
</dbReference>
<gene>
    <name evidence="6" type="primary">minC</name>
    <name evidence="9" type="ORF">M972_112241</name>
</gene>
<dbReference type="InterPro" id="IPR016098">
    <property type="entry name" value="CAP/MinC_C"/>
</dbReference>
<dbReference type="RefSeq" id="WP_003512072.1">
    <property type="nucleotide sequence ID" value="NZ_CP013828.1"/>
</dbReference>
<dbReference type="EMBL" id="PDBW01000001">
    <property type="protein sequence ID" value="PFH03430.1"/>
    <property type="molecule type" value="Genomic_DNA"/>
</dbReference>
<organism evidence="9 10">
    <name type="scientific">Acetivibrio thermocellus AD2</name>
    <dbReference type="NCBI Taxonomy" id="1138384"/>
    <lineage>
        <taxon>Bacteria</taxon>
        <taxon>Bacillati</taxon>
        <taxon>Bacillota</taxon>
        <taxon>Clostridia</taxon>
        <taxon>Eubacteriales</taxon>
        <taxon>Oscillospiraceae</taxon>
        <taxon>Acetivibrio</taxon>
    </lineage>
</organism>
<dbReference type="InterPro" id="IPR013033">
    <property type="entry name" value="MinC"/>
</dbReference>
<dbReference type="Gene3D" id="3.30.160.540">
    <property type="match status" value="1"/>
</dbReference>
<dbReference type="Gene3D" id="2.160.20.70">
    <property type="match status" value="1"/>
</dbReference>
<dbReference type="AlphaFoldDB" id="A0AB36TKS8"/>
<dbReference type="GO" id="GO:1901891">
    <property type="term" value="P:regulation of cell septum assembly"/>
    <property type="evidence" value="ECO:0007669"/>
    <property type="project" value="InterPro"/>
</dbReference>
<feature type="domain" description="Septum site-determining protein MinC N-terminal" evidence="8">
    <location>
        <begin position="6"/>
        <end position="79"/>
    </location>
</feature>
<reference evidence="9 10" key="1">
    <citation type="submission" date="2017-09" db="EMBL/GenBank/DDBJ databases">
        <title>Evaluation of Pacific Biosciences Sequencing Technology to Finishing C. thermocellum Genome Sequences.</title>
        <authorList>
            <person name="Brown S."/>
        </authorList>
    </citation>
    <scope>NUCLEOTIDE SEQUENCE [LARGE SCALE GENOMIC DNA]</scope>
    <source>
        <strain evidence="9 10">AD2</strain>
    </source>
</reference>
<evidence type="ECO:0000256" key="3">
    <source>
        <dbReference type="ARBA" id="ARBA00023210"/>
    </source>
</evidence>
<name>A0AB36TKS8_ACETH</name>
<feature type="domain" description="Septum formation inhibitor MinC C-terminal" evidence="7">
    <location>
        <begin position="121"/>
        <end position="220"/>
    </location>
</feature>
<dbReference type="PANTHER" id="PTHR34108">
    <property type="entry name" value="SEPTUM SITE-DETERMINING PROTEIN MINC"/>
    <property type="match status" value="1"/>
</dbReference>
<dbReference type="SUPFAM" id="SSF63848">
    <property type="entry name" value="Cell-division inhibitor MinC, C-terminal domain"/>
    <property type="match status" value="1"/>
</dbReference>
<accession>A0AB36TKS8</accession>
<keyword evidence="3 6" id="KW-0717">Septation</keyword>
<keyword evidence="2 6" id="KW-0132">Cell division</keyword>
<dbReference type="InterPro" id="IPR055219">
    <property type="entry name" value="MinC_N_1"/>
</dbReference>
<dbReference type="PANTHER" id="PTHR34108:SF1">
    <property type="entry name" value="SEPTUM SITE-DETERMINING PROTEIN MINC"/>
    <property type="match status" value="1"/>
</dbReference>
<keyword evidence="4 6" id="KW-0131">Cell cycle</keyword>
<dbReference type="Pfam" id="PF22642">
    <property type="entry name" value="MinC_N_1"/>
    <property type="match status" value="1"/>
</dbReference>
<evidence type="ECO:0000256" key="2">
    <source>
        <dbReference type="ARBA" id="ARBA00022618"/>
    </source>
</evidence>
<evidence type="ECO:0000256" key="5">
    <source>
        <dbReference type="ARBA" id="ARBA00046874"/>
    </source>
</evidence>
<dbReference type="GO" id="GO:0000902">
    <property type="term" value="P:cell morphogenesis"/>
    <property type="evidence" value="ECO:0007669"/>
    <property type="project" value="InterPro"/>
</dbReference>
<protein>
    <recommendedName>
        <fullName evidence="6">Probable septum site-determining protein MinC</fullName>
    </recommendedName>
</protein>
<comment type="caution">
    <text evidence="9">The sequence shown here is derived from an EMBL/GenBank/DDBJ whole genome shotgun (WGS) entry which is preliminary data.</text>
</comment>
<evidence type="ECO:0000313" key="9">
    <source>
        <dbReference type="EMBL" id="PFH03430.1"/>
    </source>
</evidence>
<dbReference type="InterPro" id="IPR005526">
    <property type="entry name" value="Septum_form_inhib_MinC_C"/>
</dbReference>
<comment type="similarity">
    <text evidence="1 6">Belongs to the MinC family.</text>
</comment>
<comment type="subunit">
    <text evidence="5 6">Interacts with MinD and FtsZ.</text>
</comment>
<evidence type="ECO:0000259" key="8">
    <source>
        <dbReference type="Pfam" id="PF22642"/>
    </source>
</evidence>
<dbReference type="GO" id="GO:0000917">
    <property type="term" value="P:division septum assembly"/>
    <property type="evidence" value="ECO:0007669"/>
    <property type="project" value="UniProtKB-KW"/>
</dbReference>
<comment type="function">
    <text evidence="6">Cell division inhibitor that blocks the formation of polar Z ring septums. Rapidly oscillates between the poles of the cell to destabilize FtsZ filaments that have formed before they mature into polar Z rings. Prevents FtsZ polymerization.</text>
</comment>
<dbReference type="HAMAP" id="MF_00267">
    <property type="entry name" value="MinC"/>
    <property type="match status" value="1"/>
</dbReference>
<dbReference type="InterPro" id="IPR036145">
    <property type="entry name" value="MinC_C_sf"/>
</dbReference>
<evidence type="ECO:0000259" key="7">
    <source>
        <dbReference type="Pfam" id="PF03775"/>
    </source>
</evidence>
<dbReference type="NCBIfam" id="TIGR01222">
    <property type="entry name" value="minC"/>
    <property type="match status" value="1"/>
</dbReference>
<evidence type="ECO:0000256" key="1">
    <source>
        <dbReference type="ARBA" id="ARBA00006291"/>
    </source>
</evidence>